<organism evidence="2 3">
    <name type="scientific">Neobittarella massiliensis</name>
    <name type="common">ex Bilen et al. 2018</name>
    <dbReference type="NCBI Taxonomy" id="2041842"/>
    <lineage>
        <taxon>Bacteria</taxon>
        <taxon>Bacillati</taxon>
        <taxon>Bacillota</taxon>
        <taxon>Clostridia</taxon>
        <taxon>Eubacteriales</taxon>
        <taxon>Oscillospiraceae</taxon>
        <taxon>Neobittarella (ex Bilen et al. 2018)</taxon>
    </lineage>
</organism>
<reference evidence="2" key="1">
    <citation type="submission" date="2020-08" db="EMBL/GenBank/DDBJ databases">
        <authorList>
            <person name="Liu C."/>
            <person name="Sun Q."/>
        </authorList>
    </citation>
    <scope>NUCLEOTIDE SEQUENCE</scope>
    <source>
        <strain evidence="2">NSJ-65</strain>
    </source>
</reference>
<sequence length="65" mass="6792">MQNSNEAISKVKILIAQSCMTIGEVSQKSGLAVSTVCNAVQGKKLSLKTVGKLARALGVDVTEIM</sequence>
<dbReference type="SUPFAM" id="SSF47413">
    <property type="entry name" value="lambda repressor-like DNA-binding domains"/>
    <property type="match status" value="1"/>
</dbReference>
<dbReference type="Pfam" id="PF13443">
    <property type="entry name" value="HTH_26"/>
    <property type="match status" value="1"/>
</dbReference>
<dbReference type="SMART" id="SM00530">
    <property type="entry name" value="HTH_XRE"/>
    <property type="match status" value="1"/>
</dbReference>
<comment type="caution">
    <text evidence="2">The sequence shown here is derived from an EMBL/GenBank/DDBJ whole genome shotgun (WGS) entry which is preliminary data.</text>
</comment>
<proteinExistence type="predicted"/>
<gene>
    <name evidence="2" type="ORF">H8K20_06500</name>
</gene>
<evidence type="ECO:0000313" key="2">
    <source>
        <dbReference type="EMBL" id="MBC3516043.1"/>
    </source>
</evidence>
<dbReference type="InterPro" id="IPR010982">
    <property type="entry name" value="Lambda_DNA-bd_dom_sf"/>
</dbReference>
<dbReference type="RefSeq" id="WP_186487842.1">
    <property type="nucleotide sequence ID" value="NZ_JACOGI010000001.1"/>
</dbReference>
<dbReference type="PROSITE" id="PS50943">
    <property type="entry name" value="HTH_CROC1"/>
    <property type="match status" value="1"/>
</dbReference>
<dbReference type="InterPro" id="IPR001387">
    <property type="entry name" value="Cro/C1-type_HTH"/>
</dbReference>
<dbReference type="CDD" id="cd00093">
    <property type="entry name" value="HTH_XRE"/>
    <property type="match status" value="1"/>
</dbReference>
<name>A0A8J6IPC5_9FIRM</name>
<keyword evidence="3" id="KW-1185">Reference proteome</keyword>
<dbReference type="GO" id="GO:0003677">
    <property type="term" value="F:DNA binding"/>
    <property type="evidence" value="ECO:0007669"/>
    <property type="project" value="InterPro"/>
</dbReference>
<protein>
    <submittedName>
        <fullName evidence="2">Helix-turn-helix transcriptional regulator</fullName>
    </submittedName>
</protein>
<evidence type="ECO:0000313" key="3">
    <source>
        <dbReference type="Proteomes" id="UP000597668"/>
    </source>
</evidence>
<evidence type="ECO:0000259" key="1">
    <source>
        <dbReference type="PROSITE" id="PS50943"/>
    </source>
</evidence>
<dbReference type="Gene3D" id="1.10.260.40">
    <property type="entry name" value="lambda repressor-like DNA-binding domains"/>
    <property type="match status" value="1"/>
</dbReference>
<accession>A0A8J6IPC5</accession>
<feature type="domain" description="HTH cro/C1-type" evidence="1">
    <location>
        <begin position="20"/>
        <end position="64"/>
    </location>
</feature>
<dbReference type="AlphaFoldDB" id="A0A8J6IPC5"/>
<dbReference type="Proteomes" id="UP000597668">
    <property type="component" value="Unassembled WGS sequence"/>
</dbReference>
<dbReference type="EMBL" id="JACOGI010000001">
    <property type="protein sequence ID" value="MBC3516043.1"/>
    <property type="molecule type" value="Genomic_DNA"/>
</dbReference>